<organism evidence="1 2">
    <name type="scientific">Kibdelosporangium banguiense</name>
    <dbReference type="NCBI Taxonomy" id="1365924"/>
    <lineage>
        <taxon>Bacteria</taxon>
        <taxon>Bacillati</taxon>
        <taxon>Actinomycetota</taxon>
        <taxon>Actinomycetes</taxon>
        <taxon>Pseudonocardiales</taxon>
        <taxon>Pseudonocardiaceae</taxon>
        <taxon>Kibdelosporangium</taxon>
    </lineage>
</organism>
<evidence type="ECO:0000313" key="2">
    <source>
        <dbReference type="Proteomes" id="UP001519332"/>
    </source>
</evidence>
<gene>
    <name evidence="1" type="ORF">JOF56_011527</name>
</gene>
<name>A0ABS4U399_9PSEU</name>
<dbReference type="EMBL" id="JAGINW010000001">
    <property type="protein sequence ID" value="MBP2331142.1"/>
    <property type="molecule type" value="Genomic_DNA"/>
</dbReference>
<comment type="caution">
    <text evidence="1">The sequence shown here is derived from an EMBL/GenBank/DDBJ whole genome shotgun (WGS) entry which is preliminary data.</text>
</comment>
<reference evidence="1 2" key="1">
    <citation type="submission" date="2021-03" db="EMBL/GenBank/DDBJ databases">
        <title>Sequencing the genomes of 1000 actinobacteria strains.</title>
        <authorList>
            <person name="Klenk H.-P."/>
        </authorList>
    </citation>
    <scope>NUCLEOTIDE SEQUENCE [LARGE SCALE GENOMIC DNA]</scope>
    <source>
        <strain evidence="1 2">DSM 46670</strain>
    </source>
</reference>
<proteinExistence type="predicted"/>
<accession>A0ABS4U399</accession>
<sequence>MSEPEGFGFAHIWLVMPRKHVTVRGGWLYRQSGGVAPQADVRVWSTFRR</sequence>
<protein>
    <submittedName>
        <fullName evidence="1">Uncharacterized protein</fullName>
    </submittedName>
</protein>
<dbReference type="RefSeq" id="WP_209647773.1">
    <property type="nucleotide sequence ID" value="NZ_JAGINW010000001.1"/>
</dbReference>
<dbReference type="Proteomes" id="UP001519332">
    <property type="component" value="Unassembled WGS sequence"/>
</dbReference>
<keyword evidence="2" id="KW-1185">Reference proteome</keyword>
<evidence type="ECO:0000313" key="1">
    <source>
        <dbReference type="EMBL" id="MBP2331142.1"/>
    </source>
</evidence>